<dbReference type="InterPro" id="IPR003439">
    <property type="entry name" value="ABC_transporter-like_ATP-bd"/>
</dbReference>
<dbReference type="FunFam" id="3.40.50.300:FF:000997">
    <property type="entry name" value="Multidrug resistance-associated protein 1"/>
    <property type="match status" value="1"/>
</dbReference>
<dbReference type="InterPro" id="IPR036640">
    <property type="entry name" value="ABC1_TM_sf"/>
</dbReference>
<keyword evidence="4" id="KW-0547">Nucleotide-binding</keyword>
<evidence type="ECO:0000256" key="7">
    <source>
        <dbReference type="ARBA" id="ARBA00023136"/>
    </source>
</evidence>
<dbReference type="GO" id="GO:0016887">
    <property type="term" value="F:ATP hydrolysis activity"/>
    <property type="evidence" value="ECO:0007669"/>
    <property type="project" value="InterPro"/>
</dbReference>
<dbReference type="Gene3D" id="1.20.1560.10">
    <property type="entry name" value="ABC transporter type 1, transmembrane domain"/>
    <property type="match status" value="1"/>
</dbReference>
<keyword evidence="5" id="KW-0067">ATP-binding</keyword>
<dbReference type="GO" id="GO:0005524">
    <property type="term" value="F:ATP binding"/>
    <property type="evidence" value="ECO:0007669"/>
    <property type="project" value="UniProtKB-KW"/>
</dbReference>
<proteinExistence type="predicted"/>
<evidence type="ECO:0000256" key="8">
    <source>
        <dbReference type="SAM" id="MobiDB-lite"/>
    </source>
</evidence>
<dbReference type="PANTHER" id="PTHR24223">
    <property type="entry name" value="ATP-BINDING CASSETTE SUB-FAMILY C"/>
    <property type="match status" value="1"/>
</dbReference>
<dbReference type="Proteomes" id="UP001140074">
    <property type="component" value="Unassembled WGS sequence"/>
</dbReference>
<keyword evidence="3 9" id="KW-0812">Transmembrane</keyword>
<dbReference type="InterPro" id="IPR050173">
    <property type="entry name" value="ABC_transporter_C-like"/>
</dbReference>
<dbReference type="PROSITE" id="PS50893">
    <property type="entry name" value="ABC_TRANSPORTER_2"/>
    <property type="match status" value="2"/>
</dbReference>
<evidence type="ECO:0000256" key="4">
    <source>
        <dbReference type="ARBA" id="ARBA00022741"/>
    </source>
</evidence>
<evidence type="ECO:0000313" key="11">
    <source>
        <dbReference type="EMBL" id="KAJ2865338.1"/>
    </source>
</evidence>
<dbReference type="CDD" id="cd03250">
    <property type="entry name" value="ABCC_MRP_domain1"/>
    <property type="match status" value="1"/>
</dbReference>
<dbReference type="SUPFAM" id="SSF90123">
    <property type="entry name" value="ABC transporter transmembrane region"/>
    <property type="match status" value="1"/>
</dbReference>
<keyword evidence="7 9" id="KW-0472">Membrane</keyword>
<dbReference type="SMART" id="SM00382">
    <property type="entry name" value="AAA"/>
    <property type="match status" value="2"/>
</dbReference>
<sequence>MTPKRPIAAAAAANFVNIALLMSSLASPTDGFAVSVAAALALSMCSVVSVFRGNLQACLHLARALNTAFDPSLLTLPVAAASALTHIFIAWQLLDVGIKTFALRCLYEMFEVRGFALVVLGKRRAFTVEDIRDPAFSVIDILTSEWMTMACMLVVDTLVKLATHTRRLVFIALLAAVSRSGHELTMLELGTLFVVWQLLAFTIPARGYFDTIKTSLSKRRQALIYSNILEVYAVSRNRSYSLGQIEHKVEELVCDVEFIVFIISTALVEALNAWVAARKIGWRVLVPVGVAFAHRLLSRAVNRQIERLRKQNRISKPPYFQRGFGSLLSNIRTIKFYAWEDVFCNVLWSSLDIKEYMPPMIWRVLRFGLDILGSATAEVSAALAITSYINVAGVISYTDIALLMESIRSLTAFTATVARFGKVLESINRNLRILQRYIEPDTTKYIERIPIAGDSAVEFDECVFSWNTNNYSLAPITLQIKAGDFATVVGRVGSGKSSFLSAICGEMPLASGQGHVQGCIGYVEQKPWIMNATFRDNVLMGADFDEAYFWQVVDACALAADVRLFPSGDLTMIGTNGVNLSGGQKVRLALARALYLRADIYVLDDLLSAVDPHVERHIVERVLAADGIISQKTRILVTHAEHLVPLSDTVITFVDGGMNVVRQTPLTLGTISIDSLDSKESMSGSDSDSADQQAGEVDIYNKLPGYRAVVSAWSVIQRLTLLSGYGAVAFVMITQCVKAYALYYSESLRTGLMTDSNPTSMVQSLKHYLIANALVEIGRHQLNNLETWTRKAVWSATLAAKMREQVLDLILSMPLPLLESLPYSSMSNLFYQSRWSISNVLPSALSQETLHHTLSAVSAIAQAVKSSPGLILLCGPFIALNYAIGRWYGDTRSKLSDVRRDSLDQHIEQLETVFHLNRPLLRVHGMIRTHVDKLCRFSFMKLQYTSCINAVHGSLYLTTTLCTEAITTAVLAFKLHQQLYASIPVSPGELDAVINLALSLFYRTCRVITQSSLSEFHIDHFSRYIAYMEGAPREQPRIIEGNRPLASWPETGKIEFRQYSLRYRPELKPMLNGLSFVIRSKERVGIVGRTGAGKSSLTNALMRLVEADSGSIVIDGTDISTIGLYDLRSRIGIIPQDPSLFEGTIRDNLDPTRQYTDDEVWAAISTCQIASLLDTPTGKYTEKPVTADDDDDDDDNESKGRWIEGTGLDKWIKYNGSNFSVGQRQLVSLCRALLWRRRILVLDEATANVDSETDRIMQSVIRQEFKDCTVLTIAHRLNTIMDSDRVLVMDQGKVAEFDTPANLLSKDSHFLKLVESMNLSQKQEQSL</sequence>
<dbReference type="GO" id="GO:0016020">
    <property type="term" value="C:membrane"/>
    <property type="evidence" value="ECO:0007669"/>
    <property type="project" value="UniProtKB-SubCell"/>
</dbReference>
<evidence type="ECO:0000256" key="3">
    <source>
        <dbReference type="ARBA" id="ARBA00022692"/>
    </source>
</evidence>
<evidence type="ECO:0000256" key="5">
    <source>
        <dbReference type="ARBA" id="ARBA00022840"/>
    </source>
</evidence>
<feature type="transmembrane region" description="Helical" evidence="9">
    <location>
        <begin position="72"/>
        <end position="94"/>
    </location>
</feature>
<feature type="transmembrane region" description="Helical" evidence="9">
    <location>
        <begin position="7"/>
        <end position="26"/>
    </location>
</feature>
<dbReference type="EMBL" id="JANBUY010000062">
    <property type="protein sequence ID" value="KAJ2865338.1"/>
    <property type="molecule type" value="Genomic_DNA"/>
</dbReference>
<feature type="transmembrane region" description="Helical" evidence="9">
    <location>
        <begin position="32"/>
        <end position="51"/>
    </location>
</feature>
<organism evidence="11 12">
    <name type="scientific">Coemansia aciculifera</name>
    <dbReference type="NCBI Taxonomy" id="417176"/>
    <lineage>
        <taxon>Eukaryota</taxon>
        <taxon>Fungi</taxon>
        <taxon>Fungi incertae sedis</taxon>
        <taxon>Zoopagomycota</taxon>
        <taxon>Kickxellomycotina</taxon>
        <taxon>Kickxellomycetes</taxon>
        <taxon>Kickxellales</taxon>
        <taxon>Kickxellaceae</taxon>
        <taxon>Coemansia</taxon>
    </lineage>
</organism>
<keyword evidence="12" id="KW-1185">Reference proteome</keyword>
<keyword evidence="6 9" id="KW-1133">Transmembrane helix</keyword>
<dbReference type="InterPro" id="IPR027417">
    <property type="entry name" value="P-loop_NTPase"/>
</dbReference>
<dbReference type="PROSITE" id="PS00211">
    <property type="entry name" value="ABC_TRANSPORTER_1"/>
    <property type="match status" value="2"/>
</dbReference>
<evidence type="ECO:0000313" key="12">
    <source>
        <dbReference type="Proteomes" id="UP001140074"/>
    </source>
</evidence>
<comment type="subcellular location">
    <subcellularLocation>
        <location evidence="1">Membrane</location>
        <topology evidence="1">Multi-pass membrane protein</topology>
    </subcellularLocation>
</comment>
<reference evidence="11" key="1">
    <citation type="submission" date="2022-07" db="EMBL/GenBank/DDBJ databases">
        <title>Phylogenomic reconstructions and comparative analyses of Kickxellomycotina fungi.</title>
        <authorList>
            <person name="Reynolds N.K."/>
            <person name="Stajich J.E."/>
            <person name="Barry K."/>
            <person name="Grigoriev I.V."/>
            <person name="Crous P."/>
            <person name="Smith M.E."/>
        </authorList>
    </citation>
    <scope>NUCLEOTIDE SEQUENCE</scope>
    <source>
        <strain evidence="11">RSA 476</strain>
    </source>
</reference>
<dbReference type="Pfam" id="PF00005">
    <property type="entry name" value="ABC_tran"/>
    <property type="match status" value="2"/>
</dbReference>
<gene>
    <name evidence="11" type="primary">ABCC2_1</name>
    <name evidence="11" type="ORF">GGH94_002291</name>
</gene>
<evidence type="ECO:0000256" key="1">
    <source>
        <dbReference type="ARBA" id="ARBA00004141"/>
    </source>
</evidence>
<dbReference type="Gene3D" id="3.40.50.300">
    <property type="entry name" value="P-loop containing nucleotide triphosphate hydrolases"/>
    <property type="match status" value="2"/>
</dbReference>
<dbReference type="PANTHER" id="PTHR24223:SF399">
    <property type="entry name" value="ABC TRANSPORTER ATNG"/>
    <property type="match status" value="1"/>
</dbReference>
<dbReference type="CDD" id="cd03244">
    <property type="entry name" value="ABCC_MRP_domain2"/>
    <property type="match status" value="1"/>
</dbReference>
<comment type="caution">
    <text evidence="11">The sequence shown here is derived from an EMBL/GenBank/DDBJ whole genome shotgun (WGS) entry which is preliminary data.</text>
</comment>
<accession>A0A9W8M656</accession>
<dbReference type="SUPFAM" id="SSF52540">
    <property type="entry name" value="P-loop containing nucleoside triphosphate hydrolases"/>
    <property type="match status" value="2"/>
</dbReference>
<evidence type="ECO:0000256" key="6">
    <source>
        <dbReference type="ARBA" id="ARBA00022989"/>
    </source>
</evidence>
<dbReference type="InterPro" id="IPR003593">
    <property type="entry name" value="AAA+_ATPase"/>
</dbReference>
<feature type="domain" description="ABC transporter" evidence="10">
    <location>
        <begin position="457"/>
        <end position="680"/>
    </location>
</feature>
<keyword evidence="2" id="KW-0813">Transport</keyword>
<evidence type="ECO:0000256" key="9">
    <source>
        <dbReference type="SAM" id="Phobius"/>
    </source>
</evidence>
<dbReference type="FunFam" id="3.40.50.300:FF:000565">
    <property type="entry name" value="ABC bile acid transporter"/>
    <property type="match status" value="1"/>
</dbReference>
<evidence type="ECO:0000259" key="10">
    <source>
        <dbReference type="PROSITE" id="PS50893"/>
    </source>
</evidence>
<evidence type="ECO:0000256" key="2">
    <source>
        <dbReference type="ARBA" id="ARBA00022448"/>
    </source>
</evidence>
<feature type="compositionally biased region" description="Acidic residues" evidence="8">
    <location>
        <begin position="1187"/>
        <end position="1196"/>
    </location>
</feature>
<dbReference type="GO" id="GO:0042626">
    <property type="term" value="F:ATPase-coupled transmembrane transporter activity"/>
    <property type="evidence" value="ECO:0007669"/>
    <property type="project" value="TreeGrafter"/>
</dbReference>
<protein>
    <submittedName>
        <fullName evidence="11">Canalicular multispecific organic anion transporter 1</fullName>
    </submittedName>
</protein>
<dbReference type="InterPro" id="IPR017871">
    <property type="entry name" value="ABC_transporter-like_CS"/>
</dbReference>
<feature type="region of interest" description="Disordered" evidence="8">
    <location>
        <begin position="1180"/>
        <end position="1200"/>
    </location>
</feature>
<feature type="domain" description="ABC transporter" evidence="10">
    <location>
        <begin position="1056"/>
        <end position="1316"/>
    </location>
</feature>
<name>A0A9W8M656_9FUNG</name>